<keyword evidence="10" id="KW-0406">Ion transport</keyword>
<dbReference type="NCBIfam" id="TIGR00797">
    <property type="entry name" value="matE"/>
    <property type="match status" value="1"/>
</dbReference>
<keyword evidence="8 13" id="KW-0812">Transmembrane</keyword>
<proteinExistence type="inferred from homology"/>
<comment type="subcellular location">
    <subcellularLocation>
        <location evidence="2">Cell membrane</location>
        <topology evidence="2">Multi-pass membrane protein</topology>
    </subcellularLocation>
</comment>
<dbReference type="Pfam" id="PF01554">
    <property type="entry name" value="MatE"/>
    <property type="match status" value="2"/>
</dbReference>
<reference evidence="14 15" key="1">
    <citation type="submission" date="2024-01" db="EMBL/GenBank/DDBJ databases">
        <title>Complete genome sequence of Citroniella saccharovorans strain M6.X9, isolated from human fecal sample.</title>
        <authorList>
            <person name="Cheng G."/>
            <person name="Westerholm M."/>
            <person name="Schnurer A."/>
        </authorList>
    </citation>
    <scope>NUCLEOTIDE SEQUENCE [LARGE SCALE GENOMIC DNA]</scope>
    <source>
        <strain evidence="14 15">DSM 29873</strain>
    </source>
</reference>
<dbReference type="GO" id="GO:0006811">
    <property type="term" value="P:monoatomic ion transport"/>
    <property type="evidence" value="ECO:0007669"/>
    <property type="project" value="UniProtKB-KW"/>
</dbReference>
<dbReference type="GO" id="GO:0042910">
    <property type="term" value="F:xenobiotic transmembrane transporter activity"/>
    <property type="evidence" value="ECO:0007669"/>
    <property type="project" value="InterPro"/>
</dbReference>
<dbReference type="GO" id="GO:0015297">
    <property type="term" value="F:antiporter activity"/>
    <property type="evidence" value="ECO:0007669"/>
    <property type="project" value="UniProtKB-KW"/>
</dbReference>
<dbReference type="AlphaFoldDB" id="A0AAW9MSG9"/>
<evidence type="ECO:0000256" key="9">
    <source>
        <dbReference type="ARBA" id="ARBA00022989"/>
    </source>
</evidence>
<evidence type="ECO:0000256" key="5">
    <source>
        <dbReference type="ARBA" id="ARBA00022448"/>
    </source>
</evidence>
<gene>
    <name evidence="14" type="ORF">VLK81_02090</name>
</gene>
<dbReference type="RefSeq" id="WP_324618855.1">
    <property type="nucleotide sequence ID" value="NZ_JAYKOT010000001.1"/>
</dbReference>
<feature type="transmembrane region" description="Helical" evidence="13">
    <location>
        <begin position="135"/>
        <end position="156"/>
    </location>
</feature>
<keyword evidence="7" id="KW-1003">Cell membrane</keyword>
<keyword evidence="9 13" id="KW-1133">Transmembrane helix</keyword>
<evidence type="ECO:0000256" key="12">
    <source>
        <dbReference type="ARBA" id="ARBA00031636"/>
    </source>
</evidence>
<evidence type="ECO:0000256" key="11">
    <source>
        <dbReference type="ARBA" id="ARBA00023136"/>
    </source>
</evidence>
<keyword evidence="15" id="KW-1185">Reference proteome</keyword>
<feature type="transmembrane region" description="Helical" evidence="13">
    <location>
        <begin position="418"/>
        <end position="437"/>
    </location>
</feature>
<feature type="transmembrane region" description="Helical" evidence="13">
    <location>
        <begin position="21"/>
        <end position="41"/>
    </location>
</feature>
<dbReference type="PANTHER" id="PTHR43298">
    <property type="entry name" value="MULTIDRUG RESISTANCE PROTEIN NORM-RELATED"/>
    <property type="match status" value="1"/>
</dbReference>
<evidence type="ECO:0000313" key="14">
    <source>
        <dbReference type="EMBL" id="MEB3428823.1"/>
    </source>
</evidence>
<comment type="function">
    <text evidence="1">Multidrug efflux pump.</text>
</comment>
<evidence type="ECO:0000256" key="3">
    <source>
        <dbReference type="ARBA" id="ARBA00010199"/>
    </source>
</evidence>
<feature type="transmembrane region" description="Helical" evidence="13">
    <location>
        <begin position="47"/>
        <end position="68"/>
    </location>
</feature>
<dbReference type="PANTHER" id="PTHR43298:SF2">
    <property type="entry name" value="FMN_FAD EXPORTER YEEO-RELATED"/>
    <property type="match status" value="1"/>
</dbReference>
<keyword evidence="5" id="KW-0813">Transport</keyword>
<evidence type="ECO:0000256" key="4">
    <source>
        <dbReference type="ARBA" id="ARBA00020268"/>
    </source>
</evidence>
<dbReference type="InterPro" id="IPR050222">
    <property type="entry name" value="MATE_MdtK"/>
</dbReference>
<evidence type="ECO:0000256" key="10">
    <source>
        <dbReference type="ARBA" id="ARBA00023065"/>
    </source>
</evidence>
<dbReference type="CDD" id="cd13140">
    <property type="entry name" value="MATE_like_1"/>
    <property type="match status" value="1"/>
</dbReference>
<comment type="caution">
    <text evidence="14">The sequence shown here is derived from an EMBL/GenBank/DDBJ whole genome shotgun (WGS) entry which is preliminary data.</text>
</comment>
<keyword evidence="6" id="KW-0050">Antiport</keyword>
<organism evidence="14 15">
    <name type="scientific">Citroniella saccharovorans</name>
    <dbReference type="NCBI Taxonomy" id="2053367"/>
    <lineage>
        <taxon>Bacteria</taxon>
        <taxon>Bacillati</taxon>
        <taxon>Bacillota</taxon>
        <taxon>Tissierellia</taxon>
        <taxon>Tissierellales</taxon>
        <taxon>Peptoniphilaceae</taxon>
        <taxon>Citroniella</taxon>
    </lineage>
</organism>
<evidence type="ECO:0000256" key="7">
    <source>
        <dbReference type="ARBA" id="ARBA00022475"/>
    </source>
</evidence>
<sequence length="454" mass="49676">MKKNINMFEDKILSTLIKLSVPIMGTAFIAIAYSLVDIIWIGRLSTASVAATGTSGVLIWFAQSLMLIPKVGMSVRASQNYGKGDYEKSKVSISTGFYFAIFISLSLTSIYVFFGREIISFFKLSEEVSKMAYDYLRVISYGFVFAFISEIFSGAYNSFGDSISPFRLNSIGLILNMILDPILIFGLFNFPKLGIIGAALASILSQMVVTILFFIIVISEKGITFHGMNFKKFSLGEMKIISKLGLPSFLQSGVQSIVAMFLNKFMALYGKTPVAVYSVGAMIESVAWMTTDGFQAALSAFTGQNFGAKHYDRIKGAFKVGILLVSSLGVLVALVFVLFGKEIFSIFIPNDPKAIEFGAIYLSILSISEPFMNIEIASTGIYNGISQTRTPGIIGVLGNILRIPISLLLMPIYGVFGVWIAVSLSSIIKGITSSLILHHRLKNDKFYLNGSTIH</sequence>
<dbReference type="Proteomes" id="UP001357733">
    <property type="component" value="Unassembled WGS sequence"/>
</dbReference>
<evidence type="ECO:0000256" key="1">
    <source>
        <dbReference type="ARBA" id="ARBA00003408"/>
    </source>
</evidence>
<evidence type="ECO:0000256" key="13">
    <source>
        <dbReference type="SAM" id="Phobius"/>
    </source>
</evidence>
<protein>
    <recommendedName>
        <fullName evidence="4">Probable multidrug resistance protein NorM</fullName>
    </recommendedName>
    <alternativeName>
        <fullName evidence="12">Multidrug-efflux transporter</fullName>
    </alternativeName>
</protein>
<dbReference type="PIRSF" id="PIRSF006603">
    <property type="entry name" value="DinF"/>
    <property type="match status" value="1"/>
</dbReference>
<feature type="transmembrane region" description="Helical" evidence="13">
    <location>
        <begin position="318"/>
        <end position="339"/>
    </location>
</feature>
<accession>A0AAW9MSG9</accession>
<evidence type="ECO:0000313" key="15">
    <source>
        <dbReference type="Proteomes" id="UP001357733"/>
    </source>
</evidence>
<dbReference type="GO" id="GO:0005886">
    <property type="term" value="C:plasma membrane"/>
    <property type="evidence" value="ECO:0007669"/>
    <property type="project" value="UniProtKB-SubCell"/>
</dbReference>
<feature type="transmembrane region" description="Helical" evidence="13">
    <location>
        <begin position="96"/>
        <end position="115"/>
    </location>
</feature>
<evidence type="ECO:0000256" key="8">
    <source>
        <dbReference type="ARBA" id="ARBA00022692"/>
    </source>
</evidence>
<evidence type="ECO:0000256" key="6">
    <source>
        <dbReference type="ARBA" id="ARBA00022449"/>
    </source>
</evidence>
<evidence type="ECO:0000256" key="2">
    <source>
        <dbReference type="ARBA" id="ARBA00004651"/>
    </source>
</evidence>
<dbReference type="InterPro" id="IPR002528">
    <property type="entry name" value="MATE_fam"/>
</dbReference>
<dbReference type="EMBL" id="JAYKOT010000001">
    <property type="protein sequence ID" value="MEB3428823.1"/>
    <property type="molecule type" value="Genomic_DNA"/>
</dbReference>
<dbReference type="InterPro" id="IPR048279">
    <property type="entry name" value="MdtK-like"/>
</dbReference>
<comment type="similarity">
    <text evidence="3">Belongs to the multi antimicrobial extrusion (MATE) (TC 2.A.66.1) family.</text>
</comment>
<feature type="transmembrane region" description="Helical" evidence="13">
    <location>
        <begin position="194"/>
        <end position="219"/>
    </location>
</feature>
<name>A0AAW9MSG9_9FIRM</name>
<keyword evidence="11 13" id="KW-0472">Membrane</keyword>
<feature type="transmembrane region" description="Helical" evidence="13">
    <location>
        <begin position="168"/>
        <end position="188"/>
    </location>
</feature>